<gene>
    <name evidence="2" type="ORF">S7711_08868</name>
</gene>
<dbReference type="OrthoDB" id="408373at2759"/>
<accession>A0A084B158</accession>
<dbReference type="InterPro" id="IPR000073">
    <property type="entry name" value="AB_hydrolase_1"/>
</dbReference>
<dbReference type="SUPFAM" id="SSF53474">
    <property type="entry name" value="alpha/beta-Hydrolases"/>
    <property type="match status" value="1"/>
</dbReference>
<proteinExistence type="predicted"/>
<evidence type="ECO:0000313" key="3">
    <source>
        <dbReference type="Proteomes" id="UP000028045"/>
    </source>
</evidence>
<dbReference type="InterPro" id="IPR022742">
    <property type="entry name" value="Hydrolase_4"/>
</dbReference>
<evidence type="ECO:0000259" key="1">
    <source>
        <dbReference type="Pfam" id="PF12146"/>
    </source>
</evidence>
<feature type="domain" description="Serine aminopeptidase S33" evidence="1">
    <location>
        <begin position="98"/>
        <end position="210"/>
    </location>
</feature>
<dbReference type="Gene3D" id="3.40.50.1820">
    <property type="entry name" value="alpha/beta hydrolase"/>
    <property type="match status" value="1"/>
</dbReference>
<dbReference type="EMBL" id="KL648336">
    <property type="protein sequence ID" value="KEY71287.1"/>
    <property type="molecule type" value="Genomic_DNA"/>
</dbReference>
<dbReference type="InterPro" id="IPR052370">
    <property type="entry name" value="Meta-cleavage_hydrolase"/>
</dbReference>
<reference evidence="2 3" key="1">
    <citation type="journal article" date="2014" name="BMC Genomics">
        <title>Comparative genome sequencing reveals chemotype-specific gene clusters in the toxigenic black mold Stachybotrys.</title>
        <authorList>
            <person name="Semeiks J."/>
            <person name="Borek D."/>
            <person name="Otwinowski Z."/>
            <person name="Grishin N.V."/>
        </authorList>
    </citation>
    <scope>NUCLEOTIDE SEQUENCE [LARGE SCALE GENOMIC DNA]</scope>
    <source>
        <strain evidence="3">CBS 109288 / IBT 7711</strain>
    </source>
</reference>
<dbReference type="Proteomes" id="UP000028045">
    <property type="component" value="Unassembled WGS sequence"/>
</dbReference>
<protein>
    <recommendedName>
        <fullName evidence="1">Serine aminopeptidase S33 domain-containing protein</fullName>
    </recommendedName>
</protein>
<dbReference type="PRINTS" id="PR00111">
    <property type="entry name" value="ABHYDROLASE"/>
</dbReference>
<sequence length="392" mass="42533">MASPAESWTAWPPTPSTVLAATTAAVVTASLLAVAGASLWPRRAPVLPSPLRRAVPQAARDQLRDLVLEEDALPGARDIETPYGSVRVHEFGPEDGPKVLFVHGISTSCITLSRIARALADRGCRVMLFDLFGRGYSDGVGDLPHDARLYVTQMLLVLASSPLPWTGVDAFRLVGYSLGGGIAIHFANAFPHLVSSLVLLAPAGLIRAEDFGVTRHIYTSGLVPEPLLALLTSKRLQQPIAASAKTKTKSAPHVADHDHQLDILEAEAADPAPGEEASPLERRVLQYVRWMVSHHPGFIPAFMSCIRFAPLVNQHESWRQLSKRKPGSTIILLGKTDEIINVSDYTNDGLPLVGGKDHVVWKVLNGGHDFVMTHSHEVMRELDEAWDMKAAP</sequence>
<keyword evidence="3" id="KW-1185">Reference proteome</keyword>
<dbReference type="InterPro" id="IPR029058">
    <property type="entry name" value="AB_hydrolase_fold"/>
</dbReference>
<name>A0A084B158_STACB</name>
<dbReference type="Pfam" id="PF12146">
    <property type="entry name" value="Hydrolase_4"/>
    <property type="match status" value="1"/>
</dbReference>
<dbReference type="PANTHER" id="PTHR43139">
    <property type="entry name" value="SI:DKEY-122A22.2"/>
    <property type="match status" value="1"/>
</dbReference>
<dbReference type="AlphaFoldDB" id="A0A084B158"/>
<evidence type="ECO:0000313" key="2">
    <source>
        <dbReference type="EMBL" id="KEY71287.1"/>
    </source>
</evidence>
<dbReference type="PANTHER" id="PTHR43139:SF65">
    <property type="entry name" value="HYDROLASE FAMILY PROTEIN, PUTATIVE (AFU_ORTHOLOGUE AFUA_6G07060)-RELATED"/>
    <property type="match status" value="1"/>
</dbReference>
<organism evidence="2 3">
    <name type="scientific">Stachybotrys chartarum (strain CBS 109288 / IBT 7711)</name>
    <name type="common">Toxic black mold</name>
    <name type="synonym">Stilbospora chartarum</name>
    <dbReference type="NCBI Taxonomy" id="1280523"/>
    <lineage>
        <taxon>Eukaryota</taxon>
        <taxon>Fungi</taxon>
        <taxon>Dikarya</taxon>
        <taxon>Ascomycota</taxon>
        <taxon>Pezizomycotina</taxon>
        <taxon>Sordariomycetes</taxon>
        <taxon>Hypocreomycetidae</taxon>
        <taxon>Hypocreales</taxon>
        <taxon>Stachybotryaceae</taxon>
        <taxon>Stachybotrys</taxon>
    </lineage>
</organism>
<dbReference type="GO" id="GO:0005783">
    <property type="term" value="C:endoplasmic reticulum"/>
    <property type="evidence" value="ECO:0007669"/>
    <property type="project" value="TreeGrafter"/>
</dbReference>
<dbReference type="HOGENOM" id="CLU_020336_11_1_1"/>